<dbReference type="InterPro" id="IPR028994">
    <property type="entry name" value="Integrin_alpha_N"/>
</dbReference>
<evidence type="ECO:0008006" key="5">
    <source>
        <dbReference type="Google" id="ProtNLM"/>
    </source>
</evidence>
<accession>A0ABN6EVG9</accession>
<evidence type="ECO:0000313" key="4">
    <source>
        <dbReference type="Proteomes" id="UP001053296"/>
    </source>
</evidence>
<keyword evidence="4" id="KW-1185">Reference proteome</keyword>
<sequence length="548" mass="61216">MAKRHTFTALTVFMAVLIMAASAMAQGTRSFAVLPFKYNGPQKYSYYSKAFQSSLNSKLEWIGHVEQSHQNLSEVTFPANKADALNSLRALNLDHLVYGDIAILNRKAHLKLEVTSKDGNSWLQKGEMDIDEIVPWLDEQSRIIQGDIFNRPGYGTQVETKKAEAVAQQGPTASPFIQGGNDATAAATLNPQFRYEGGTSSTGRWRSQSLRYSSYSMAIADGDADGQNEVFILQKSAISAYRFKEGQLQHLTTFELPANTSNMRLEIADLNRDGLPEFVIGAYQIEKQEAIKAPRGQARSSILSFDGGKFKYIVKKYNKFLGVLRIPPTYMPILVAQKKGTRHLFDQRMYEAFIKGDTVELGQKIHTPPFGNVYNMIYMPQELGYNYVVINDSHKLVTYNQTMERLNETDATYNSSGTAIVIADLMPGMGGGVTEERKVTYNIPFHMITAPLTSDKYELLVNKDLSAAAQIFESYKYFTQGEIHSLAWDQVGLTLAWKTRRIKGQVVDIALADLNNDGDKQLVVLINTFAGIGYGNRKTVVLAYDLNM</sequence>
<dbReference type="RefSeq" id="WP_229591511.1">
    <property type="nucleotide sequence ID" value="NZ_AP024485.1"/>
</dbReference>
<organism evidence="3 4">
    <name type="scientific">Pseudodesulfovibrio sediminis</name>
    <dbReference type="NCBI Taxonomy" id="2810563"/>
    <lineage>
        <taxon>Bacteria</taxon>
        <taxon>Pseudomonadati</taxon>
        <taxon>Thermodesulfobacteriota</taxon>
        <taxon>Desulfovibrionia</taxon>
        <taxon>Desulfovibrionales</taxon>
        <taxon>Desulfovibrionaceae</taxon>
    </lineage>
</organism>
<dbReference type="Gene3D" id="2.130.10.130">
    <property type="entry name" value="Integrin alpha, N-terminal"/>
    <property type="match status" value="1"/>
</dbReference>
<name>A0ABN6EVG9_9BACT</name>
<evidence type="ECO:0000313" key="3">
    <source>
        <dbReference type="EMBL" id="BCS89542.1"/>
    </source>
</evidence>
<dbReference type="InterPro" id="IPR013517">
    <property type="entry name" value="FG-GAP"/>
</dbReference>
<gene>
    <name evidence="3" type="ORF">PSDVSF_27840</name>
</gene>
<dbReference type="Proteomes" id="UP001053296">
    <property type="component" value="Chromosome"/>
</dbReference>
<proteinExistence type="predicted"/>
<reference evidence="3" key="1">
    <citation type="journal article" date="2022" name="Arch. Microbiol.">
        <title>Pseudodesulfovibrio sediminis sp. nov., a mesophilic and neutrophilic sulfate-reducing bacterium isolated from sediment of a brackish lake.</title>
        <authorList>
            <person name="Takahashi A."/>
            <person name="Kojima H."/>
            <person name="Watanabe M."/>
            <person name="Fukui M."/>
        </authorList>
    </citation>
    <scope>NUCLEOTIDE SEQUENCE</scope>
    <source>
        <strain evidence="3">SF6</strain>
    </source>
</reference>
<evidence type="ECO:0000256" key="1">
    <source>
        <dbReference type="ARBA" id="ARBA00022729"/>
    </source>
</evidence>
<dbReference type="Pfam" id="PF13517">
    <property type="entry name" value="FG-GAP_3"/>
    <property type="match status" value="1"/>
</dbReference>
<evidence type="ECO:0000256" key="2">
    <source>
        <dbReference type="SAM" id="SignalP"/>
    </source>
</evidence>
<protein>
    <recommendedName>
        <fullName evidence="5">VCBS repeat-containing protein</fullName>
    </recommendedName>
</protein>
<feature type="signal peptide" evidence="2">
    <location>
        <begin position="1"/>
        <end position="25"/>
    </location>
</feature>
<keyword evidence="1 2" id="KW-0732">Signal</keyword>
<feature type="chain" id="PRO_5047082427" description="VCBS repeat-containing protein" evidence="2">
    <location>
        <begin position="26"/>
        <end position="548"/>
    </location>
</feature>
<dbReference type="EMBL" id="AP024485">
    <property type="protein sequence ID" value="BCS89542.1"/>
    <property type="molecule type" value="Genomic_DNA"/>
</dbReference>
<dbReference type="SUPFAM" id="SSF69318">
    <property type="entry name" value="Integrin alpha N-terminal domain"/>
    <property type="match status" value="1"/>
</dbReference>